<feature type="compositionally biased region" description="Low complexity" evidence="1">
    <location>
        <begin position="118"/>
        <end position="127"/>
    </location>
</feature>
<dbReference type="Proteomes" id="UP000622890">
    <property type="component" value="Unassembled WGS sequence"/>
</dbReference>
<keyword evidence="3" id="KW-1185">Reference proteome</keyword>
<protein>
    <submittedName>
        <fullName evidence="2">Uncharacterized protein</fullName>
    </submittedName>
</protein>
<evidence type="ECO:0000313" key="3">
    <source>
        <dbReference type="Proteomes" id="UP000622890"/>
    </source>
</evidence>
<comment type="caution">
    <text evidence="2">The sequence shown here is derived from an EMBL/GenBank/DDBJ whole genome shotgun (WGS) entry which is preliminary data.</text>
</comment>
<dbReference type="EMBL" id="JAEPBG010000006">
    <property type="protein sequence ID" value="MBK4736193.1"/>
    <property type="molecule type" value="Genomic_DNA"/>
</dbReference>
<evidence type="ECO:0000313" key="2">
    <source>
        <dbReference type="EMBL" id="MBK4736193.1"/>
    </source>
</evidence>
<name>A0A934T1X6_9BURK</name>
<gene>
    <name evidence="2" type="ORF">JJB74_16340</name>
</gene>
<sequence length="176" mass="17607">MSISALSTSSAYQSPSSTTNQGSSRGSAMKSLVDSINSGDLTSAKAAFDALQKNKPGSSTSASTATSSTTSATGTSQRVQDMAAIGQALQSGDADAAKQALAKLQQDHKAAEANGPTHGAQGTQHVQGGHHHHGHKTESAESSTSSSSTQDEMATYSASASTTQTSTTGSTINVSV</sequence>
<feature type="compositionally biased region" description="Low complexity" evidence="1">
    <location>
        <begin position="93"/>
        <end position="104"/>
    </location>
</feature>
<dbReference type="RefSeq" id="WP_200593390.1">
    <property type="nucleotide sequence ID" value="NZ_JAEPBG010000006.1"/>
</dbReference>
<feature type="compositionally biased region" description="Low complexity" evidence="1">
    <location>
        <begin position="1"/>
        <end position="19"/>
    </location>
</feature>
<feature type="region of interest" description="Disordered" evidence="1">
    <location>
        <begin position="52"/>
        <end position="176"/>
    </location>
</feature>
<reference evidence="2" key="1">
    <citation type="submission" date="2021-01" db="EMBL/GenBank/DDBJ databases">
        <title>Genome sequence of strain Noviherbaspirillum sp. DKR-6.</title>
        <authorList>
            <person name="Chaudhary D.K."/>
        </authorList>
    </citation>
    <scope>NUCLEOTIDE SEQUENCE</scope>
    <source>
        <strain evidence="2">DKR-6</strain>
    </source>
</reference>
<dbReference type="AlphaFoldDB" id="A0A934T1X6"/>
<feature type="compositionally biased region" description="Low complexity" evidence="1">
    <location>
        <begin position="140"/>
        <end position="176"/>
    </location>
</feature>
<organism evidence="2 3">
    <name type="scientific">Noviherbaspirillum pedocola</name>
    <dbReference type="NCBI Taxonomy" id="2801341"/>
    <lineage>
        <taxon>Bacteria</taxon>
        <taxon>Pseudomonadati</taxon>
        <taxon>Pseudomonadota</taxon>
        <taxon>Betaproteobacteria</taxon>
        <taxon>Burkholderiales</taxon>
        <taxon>Oxalobacteraceae</taxon>
        <taxon>Noviherbaspirillum</taxon>
    </lineage>
</organism>
<evidence type="ECO:0000256" key="1">
    <source>
        <dbReference type="SAM" id="MobiDB-lite"/>
    </source>
</evidence>
<feature type="compositionally biased region" description="Low complexity" evidence="1">
    <location>
        <begin position="57"/>
        <end position="76"/>
    </location>
</feature>
<proteinExistence type="predicted"/>
<feature type="region of interest" description="Disordered" evidence="1">
    <location>
        <begin position="1"/>
        <end position="31"/>
    </location>
</feature>
<accession>A0A934T1X6</accession>